<organism evidence="2 3">
    <name type="scientific">Syncephalastrum racemosum</name>
    <name type="common">Filamentous fungus</name>
    <dbReference type="NCBI Taxonomy" id="13706"/>
    <lineage>
        <taxon>Eukaryota</taxon>
        <taxon>Fungi</taxon>
        <taxon>Fungi incertae sedis</taxon>
        <taxon>Mucoromycota</taxon>
        <taxon>Mucoromycotina</taxon>
        <taxon>Mucoromycetes</taxon>
        <taxon>Mucorales</taxon>
        <taxon>Syncephalastraceae</taxon>
        <taxon>Syncephalastrum</taxon>
    </lineage>
</organism>
<dbReference type="Proteomes" id="UP000242180">
    <property type="component" value="Unassembled WGS sequence"/>
</dbReference>
<dbReference type="AlphaFoldDB" id="A0A1X2HV53"/>
<sequence>MPDSGRGTRSTSNGSGSRNNTSNTSSRSTSSNSSSSSSSNSNTRRRPVSIENRGSPPFFPSPPPLERSERHRTLPKHSHIAASLSHERFTRRLEAAAASPRTSTQGNDSLSIERIHHFDTIFDNNEPTLFPFSLSDSSDDYDDQDDDDSGSLVRRPSTPSARSPPTAVQRQFSRRSRSSGSSSTGSAPIQQHQRSSFASADNSPRATRSLEARTPSSQTSDTVSICSSSTRTPTGSVKSFDHHHHPIEPETQNTWADKSRLRPRTVKHRYYCHTHTQPRSRHESSPQQPQKSYQAAKTTSSGAAPASQKKPDTPPKSPQTRSRSGKKASVRRKKQQR</sequence>
<feature type="compositionally biased region" description="Polar residues" evidence="1">
    <location>
        <begin position="187"/>
        <end position="206"/>
    </location>
</feature>
<comment type="caution">
    <text evidence="2">The sequence shown here is derived from an EMBL/GenBank/DDBJ whole genome shotgun (WGS) entry which is preliminary data.</text>
</comment>
<evidence type="ECO:0000256" key="1">
    <source>
        <dbReference type="SAM" id="MobiDB-lite"/>
    </source>
</evidence>
<dbReference type="EMBL" id="MCGN01000001">
    <property type="protein sequence ID" value="ORZ03364.1"/>
    <property type="molecule type" value="Genomic_DNA"/>
</dbReference>
<keyword evidence="3" id="KW-1185">Reference proteome</keyword>
<feature type="compositionally biased region" description="Basic residues" evidence="1">
    <location>
        <begin position="323"/>
        <end position="337"/>
    </location>
</feature>
<feature type="compositionally biased region" description="Polar residues" evidence="1">
    <location>
        <begin position="100"/>
        <end position="110"/>
    </location>
</feature>
<feature type="compositionally biased region" description="Basic residues" evidence="1">
    <location>
        <begin position="261"/>
        <end position="279"/>
    </location>
</feature>
<feature type="compositionally biased region" description="Acidic residues" evidence="1">
    <location>
        <begin position="137"/>
        <end position="149"/>
    </location>
</feature>
<dbReference type="InParanoid" id="A0A1X2HV53"/>
<feature type="compositionally biased region" description="Low complexity" evidence="1">
    <location>
        <begin position="1"/>
        <end position="42"/>
    </location>
</feature>
<proteinExistence type="predicted"/>
<evidence type="ECO:0000313" key="2">
    <source>
        <dbReference type="EMBL" id="ORZ03364.1"/>
    </source>
</evidence>
<protein>
    <submittedName>
        <fullName evidence="2">Uncharacterized protein</fullName>
    </submittedName>
</protein>
<evidence type="ECO:0000313" key="3">
    <source>
        <dbReference type="Proteomes" id="UP000242180"/>
    </source>
</evidence>
<feature type="compositionally biased region" description="Basic and acidic residues" evidence="1">
    <location>
        <begin position="111"/>
        <end position="120"/>
    </location>
</feature>
<feature type="compositionally biased region" description="Basic and acidic residues" evidence="1">
    <location>
        <begin position="85"/>
        <end position="94"/>
    </location>
</feature>
<reference evidence="2 3" key="1">
    <citation type="submission" date="2016-07" db="EMBL/GenBank/DDBJ databases">
        <title>Pervasive Adenine N6-methylation of Active Genes in Fungi.</title>
        <authorList>
            <consortium name="DOE Joint Genome Institute"/>
            <person name="Mondo S.J."/>
            <person name="Dannebaum R.O."/>
            <person name="Kuo R.C."/>
            <person name="Labutti K."/>
            <person name="Haridas S."/>
            <person name="Kuo A."/>
            <person name="Salamov A."/>
            <person name="Ahrendt S.R."/>
            <person name="Lipzen A."/>
            <person name="Sullivan W."/>
            <person name="Andreopoulos W.B."/>
            <person name="Clum A."/>
            <person name="Lindquist E."/>
            <person name="Daum C."/>
            <person name="Ramamoorthy G.K."/>
            <person name="Gryganskyi A."/>
            <person name="Culley D."/>
            <person name="Magnuson J.K."/>
            <person name="James T.Y."/>
            <person name="O'Malley M.A."/>
            <person name="Stajich J.E."/>
            <person name="Spatafora J.W."/>
            <person name="Visel A."/>
            <person name="Grigoriev I.V."/>
        </authorList>
    </citation>
    <scope>NUCLEOTIDE SEQUENCE [LARGE SCALE GENOMIC DNA]</scope>
    <source>
        <strain evidence="2 3">NRRL 2496</strain>
    </source>
</reference>
<name>A0A1X2HV53_SYNRA</name>
<feature type="compositionally biased region" description="Low complexity" evidence="1">
    <location>
        <begin position="150"/>
        <end position="167"/>
    </location>
</feature>
<feature type="compositionally biased region" description="Polar residues" evidence="1">
    <location>
        <begin position="214"/>
        <end position="237"/>
    </location>
</feature>
<feature type="region of interest" description="Disordered" evidence="1">
    <location>
        <begin position="1"/>
        <end position="337"/>
    </location>
</feature>
<feature type="compositionally biased region" description="Polar residues" evidence="1">
    <location>
        <begin position="285"/>
        <end position="302"/>
    </location>
</feature>
<gene>
    <name evidence="2" type="ORF">BCR43DRAFT_483212</name>
</gene>
<accession>A0A1X2HV53</accession>